<dbReference type="InterPro" id="IPR007259">
    <property type="entry name" value="GCP"/>
</dbReference>
<dbReference type="Pfam" id="PF17681">
    <property type="entry name" value="GCP_N_terminal"/>
    <property type="match status" value="2"/>
</dbReference>
<evidence type="ECO:0000313" key="7">
    <source>
        <dbReference type="EMBL" id="CAD7246884.1"/>
    </source>
</evidence>
<keyword evidence="4" id="KW-0206">Cytoskeleton</keyword>
<evidence type="ECO:0000259" key="6">
    <source>
        <dbReference type="Pfam" id="PF17681"/>
    </source>
</evidence>
<evidence type="ECO:0000256" key="2">
    <source>
        <dbReference type="ARBA" id="ARBA00022490"/>
    </source>
</evidence>
<feature type="domain" description="Gamma tubulin complex component protein N-terminal" evidence="6">
    <location>
        <begin position="601"/>
        <end position="815"/>
    </location>
</feature>
<dbReference type="EMBL" id="LR900783">
    <property type="protein sequence ID" value="CAD7246884.1"/>
    <property type="molecule type" value="Genomic_DNA"/>
</dbReference>
<dbReference type="GO" id="GO:0043015">
    <property type="term" value="F:gamma-tubulin binding"/>
    <property type="evidence" value="ECO:0007669"/>
    <property type="project" value="InterPro"/>
</dbReference>
<feature type="domain" description="Gamma tubulin complex component protein N-terminal" evidence="6">
    <location>
        <begin position="374"/>
        <end position="582"/>
    </location>
</feature>
<evidence type="ECO:0000313" key="8">
    <source>
        <dbReference type="Proteomes" id="UP000677054"/>
    </source>
</evidence>
<keyword evidence="2" id="KW-0963">Cytoplasm</keyword>
<dbReference type="GO" id="GO:0051225">
    <property type="term" value="P:spindle assembly"/>
    <property type="evidence" value="ECO:0007669"/>
    <property type="project" value="TreeGrafter"/>
</dbReference>
<dbReference type="OrthoDB" id="5860513at2759"/>
<dbReference type="GO" id="GO:0000930">
    <property type="term" value="C:gamma-tubulin complex"/>
    <property type="evidence" value="ECO:0007669"/>
    <property type="project" value="TreeGrafter"/>
</dbReference>
<dbReference type="PANTHER" id="PTHR19302:SF14">
    <property type="entry name" value="GAMMA-TUBULIN COMPLEX COMPONENT 3"/>
    <property type="match status" value="1"/>
</dbReference>
<dbReference type="AlphaFoldDB" id="A0A7R8XC23"/>
<gene>
    <name evidence="7" type="ORF">DSTB1V02_LOCUS6727</name>
</gene>
<organism evidence="7">
    <name type="scientific">Darwinula stevensoni</name>
    <dbReference type="NCBI Taxonomy" id="69355"/>
    <lineage>
        <taxon>Eukaryota</taxon>
        <taxon>Metazoa</taxon>
        <taxon>Ecdysozoa</taxon>
        <taxon>Arthropoda</taxon>
        <taxon>Crustacea</taxon>
        <taxon>Oligostraca</taxon>
        <taxon>Ostracoda</taxon>
        <taxon>Podocopa</taxon>
        <taxon>Podocopida</taxon>
        <taxon>Darwinulocopina</taxon>
        <taxon>Darwinuloidea</taxon>
        <taxon>Darwinulidae</taxon>
        <taxon>Darwinula</taxon>
    </lineage>
</organism>
<name>A0A7R8XC23_9CRUS</name>
<accession>A0A7R8XC23</accession>
<sequence length="840" mass="94975">MQDPTLHDPSHLLWDLCKLVTHCRNEEALLPTYRWCERMLTLDGASLRGGPGNSLQTMESLGQIIARQLVREGRNTDARRILRSAALLKDKRSRAGEEFPSGVSSIRRDEALGRPSSSQGVPLSSQAFPASSSSSLSHNSATRNTIRIHGEELPGLSNEKQRRSPDAEPLGAKKTSPDAELLTEILLVLQGVESRHIRWESRRQEFVLHRDFKIPLPAPKQHQLLRLCESGWVYQRVRGYCDSLGKSGGLVGEALVSALRSHLHKYLGHLTVLDQQLQSGQLTLMRLVLWMEEPREELQFLAAVATRAEGLKGGALLSLLYHFSHHGDVARQALALSLLAEACRPLRLMLTDWVVKGRLRDPYQEFFVAEDPSIPLPAPKQHQLLRLCESGWVYQRVRGYCDSLGKSGGLVGEALVSALRSHLHKYLGHLTVLDQQLQSGQLTLMRLVLWMEEPREELQFLAAVATRAEGLKGGALLSLLYHFSHHGDVARQALALSLLAEACRPLRLMLTDWVVKGRLRDPYQEFFVAEDPSVKRELWWQHKYSLRERMVPEFISKDMAEKVVSSGKGINFLAEVCHEMDLLIRCGDHVHAKLLNTSCRFFQKLEIPLPAPKQHQLLRLCESGWVYQRVRGYCDSLGKSGGLVGEALVSALRSHLHKYLGHLTVLDQQLQSGQLTLMRLVLWMEEPREELQFLAAVATRAEGLKGGALLSLLYHFSHHGDVARQALALSLLAEACRPLRLMLTDWVVKGRLRDPYQEFFVAEDPSVKRELWWQHKYSLRERMVPEFISKDMAEKVVSSGKGINFLAEVCHEMDLLIRCGDHVHAKLLNTSCRFFQKLEV</sequence>
<dbReference type="InterPro" id="IPR041470">
    <property type="entry name" value="GCP_N"/>
</dbReference>
<evidence type="ECO:0000256" key="4">
    <source>
        <dbReference type="ARBA" id="ARBA00023212"/>
    </source>
</evidence>
<comment type="subcellular location">
    <subcellularLocation>
        <location evidence="1">Cytoplasm</location>
        <location evidence="1">Cytoskeleton</location>
    </subcellularLocation>
</comment>
<dbReference type="GO" id="GO:0031122">
    <property type="term" value="P:cytoplasmic microtubule organization"/>
    <property type="evidence" value="ECO:0007669"/>
    <property type="project" value="TreeGrafter"/>
</dbReference>
<protein>
    <recommendedName>
        <fullName evidence="6">Gamma tubulin complex component protein N-terminal domain-containing protein</fullName>
    </recommendedName>
</protein>
<dbReference type="GO" id="GO:0007020">
    <property type="term" value="P:microtubule nucleation"/>
    <property type="evidence" value="ECO:0007669"/>
    <property type="project" value="InterPro"/>
</dbReference>
<reference evidence="7" key="1">
    <citation type="submission" date="2020-11" db="EMBL/GenBank/DDBJ databases">
        <authorList>
            <person name="Tran Van P."/>
        </authorList>
    </citation>
    <scope>NUCLEOTIDE SEQUENCE</scope>
</reference>
<evidence type="ECO:0000256" key="1">
    <source>
        <dbReference type="ARBA" id="ARBA00004245"/>
    </source>
</evidence>
<evidence type="ECO:0000256" key="5">
    <source>
        <dbReference type="SAM" id="MobiDB-lite"/>
    </source>
</evidence>
<feature type="region of interest" description="Disordered" evidence="5">
    <location>
        <begin position="93"/>
        <end position="175"/>
    </location>
</feature>
<keyword evidence="8" id="KW-1185">Reference proteome</keyword>
<keyword evidence="3" id="KW-0493">Microtubule</keyword>
<evidence type="ECO:0000256" key="3">
    <source>
        <dbReference type="ARBA" id="ARBA00022701"/>
    </source>
</evidence>
<dbReference type="PANTHER" id="PTHR19302">
    <property type="entry name" value="GAMMA TUBULIN COMPLEX PROTEIN"/>
    <property type="match status" value="1"/>
</dbReference>
<proteinExistence type="predicted"/>
<dbReference type="EMBL" id="CAJPEV010001266">
    <property type="protein sequence ID" value="CAG0891737.1"/>
    <property type="molecule type" value="Genomic_DNA"/>
</dbReference>
<dbReference type="Proteomes" id="UP000677054">
    <property type="component" value="Unassembled WGS sequence"/>
</dbReference>
<dbReference type="GO" id="GO:0051321">
    <property type="term" value="P:meiotic cell cycle"/>
    <property type="evidence" value="ECO:0007669"/>
    <property type="project" value="TreeGrafter"/>
</dbReference>
<dbReference type="GO" id="GO:0000278">
    <property type="term" value="P:mitotic cell cycle"/>
    <property type="evidence" value="ECO:0007669"/>
    <property type="project" value="TreeGrafter"/>
</dbReference>
<dbReference type="GO" id="GO:0005874">
    <property type="term" value="C:microtubule"/>
    <property type="evidence" value="ECO:0007669"/>
    <property type="project" value="UniProtKB-KW"/>
</dbReference>
<dbReference type="GO" id="GO:0000922">
    <property type="term" value="C:spindle pole"/>
    <property type="evidence" value="ECO:0007669"/>
    <property type="project" value="InterPro"/>
</dbReference>
<feature type="compositionally biased region" description="Low complexity" evidence="5">
    <location>
        <begin position="124"/>
        <end position="141"/>
    </location>
</feature>
<dbReference type="GO" id="GO:0051011">
    <property type="term" value="F:microtubule minus-end binding"/>
    <property type="evidence" value="ECO:0007669"/>
    <property type="project" value="TreeGrafter"/>
</dbReference>